<comment type="caution">
    <text evidence="1">The sequence shown here is derived from an EMBL/GenBank/DDBJ whole genome shotgun (WGS) entry which is preliminary data.</text>
</comment>
<proteinExistence type="predicted"/>
<dbReference type="AlphaFoldDB" id="A0ABD3MX13"/>
<name>A0ABD3MX13_9STRA</name>
<evidence type="ECO:0000313" key="1">
    <source>
        <dbReference type="EMBL" id="KAL3768358.1"/>
    </source>
</evidence>
<dbReference type="EMBL" id="JALLPJ020001349">
    <property type="protein sequence ID" value="KAL3768358.1"/>
    <property type="molecule type" value="Genomic_DNA"/>
</dbReference>
<reference evidence="1 2" key="1">
    <citation type="submission" date="2024-10" db="EMBL/GenBank/DDBJ databases">
        <title>Updated reference genomes for cyclostephanoid diatoms.</title>
        <authorList>
            <person name="Roberts W.R."/>
            <person name="Alverson A.J."/>
        </authorList>
    </citation>
    <scope>NUCLEOTIDE SEQUENCE [LARGE SCALE GENOMIC DNA]</scope>
    <source>
        <strain evidence="1 2">AJA010-31</strain>
    </source>
</reference>
<accession>A0ABD3MX13</accession>
<sequence length="245" mass="27875">MERDKVVEIGRTLSQMSKKSNIQVVIICANYGATQGASLKKCDGMWCSTCFVPSDLNPCHIAVPEDFTGATIAELGKQERFMQARPGDYLCTSFQCPNCQSQNIRGKDLDTSRSIADASFESLWTDLAVLHYDLEYCENRKDFSAVAWLVTGRFKNEHGLWNHYIIPIAGVTGSGIRVFEWAQRVVRRLELVGRIDGWMFRKRDGVQRALAGDYAENIYRKLEYLRQTTNLINPGCNIRKGYRIQ</sequence>
<gene>
    <name evidence="1" type="ORF">ACHAWO_006761</name>
</gene>
<organism evidence="1 2">
    <name type="scientific">Cyclotella atomus</name>
    <dbReference type="NCBI Taxonomy" id="382360"/>
    <lineage>
        <taxon>Eukaryota</taxon>
        <taxon>Sar</taxon>
        <taxon>Stramenopiles</taxon>
        <taxon>Ochrophyta</taxon>
        <taxon>Bacillariophyta</taxon>
        <taxon>Coscinodiscophyceae</taxon>
        <taxon>Thalassiosirophycidae</taxon>
        <taxon>Stephanodiscales</taxon>
        <taxon>Stephanodiscaceae</taxon>
        <taxon>Cyclotella</taxon>
    </lineage>
</organism>
<keyword evidence="2" id="KW-1185">Reference proteome</keyword>
<dbReference type="Proteomes" id="UP001530400">
    <property type="component" value="Unassembled WGS sequence"/>
</dbReference>
<evidence type="ECO:0000313" key="2">
    <source>
        <dbReference type="Proteomes" id="UP001530400"/>
    </source>
</evidence>
<protein>
    <submittedName>
        <fullName evidence="1">Uncharacterized protein</fullName>
    </submittedName>
</protein>